<feature type="domain" description="Purine catabolism PurC-like" evidence="1">
    <location>
        <begin position="15"/>
        <end position="134"/>
    </location>
</feature>
<evidence type="ECO:0000313" key="3">
    <source>
        <dbReference type="EMBL" id="MCK6257422.1"/>
    </source>
</evidence>
<protein>
    <submittedName>
        <fullName evidence="3">PucR family transcriptional regulator</fullName>
    </submittedName>
</protein>
<feature type="domain" description="PucR C-terminal helix-turn-helix" evidence="2">
    <location>
        <begin position="462"/>
        <end position="518"/>
    </location>
</feature>
<dbReference type="PANTHER" id="PTHR33744">
    <property type="entry name" value="CARBOHYDRATE DIACID REGULATOR"/>
    <property type="match status" value="1"/>
</dbReference>
<evidence type="ECO:0000259" key="2">
    <source>
        <dbReference type="Pfam" id="PF13556"/>
    </source>
</evidence>
<dbReference type="Pfam" id="PF07905">
    <property type="entry name" value="PucR"/>
    <property type="match status" value="1"/>
</dbReference>
<proteinExistence type="predicted"/>
<dbReference type="InterPro" id="IPR051448">
    <property type="entry name" value="CdaR-like_regulators"/>
</dbReference>
<dbReference type="InterPro" id="IPR042070">
    <property type="entry name" value="PucR_C-HTH_sf"/>
</dbReference>
<dbReference type="AlphaFoldDB" id="A0A9X1XAQ4"/>
<keyword evidence="4" id="KW-1185">Reference proteome</keyword>
<gene>
    <name evidence="3" type="ORF">LCY76_12550</name>
</gene>
<dbReference type="EMBL" id="JAIWJX010000002">
    <property type="protein sequence ID" value="MCK6257422.1"/>
    <property type="molecule type" value="Genomic_DNA"/>
</dbReference>
<dbReference type="PANTHER" id="PTHR33744:SF7">
    <property type="entry name" value="PUCR FAMILY TRANSCRIPTIONAL REGULATOR"/>
    <property type="match status" value="1"/>
</dbReference>
<dbReference type="RefSeq" id="WP_248252921.1">
    <property type="nucleotide sequence ID" value="NZ_JAIWJX010000002.1"/>
</dbReference>
<evidence type="ECO:0000313" key="4">
    <source>
        <dbReference type="Proteomes" id="UP001139011"/>
    </source>
</evidence>
<name>A0A9X1XAQ4_9BACL</name>
<dbReference type="InterPro" id="IPR012914">
    <property type="entry name" value="PucR_dom"/>
</dbReference>
<dbReference type="Proteomes" id="UP001139011">
    <property type="component" value="Unassembled WGS sequence"/>
</dbReference>
<dbReference type="InterPro" id="IPR025736">
    <property type="entry name" value="PucR_C-HTH_dom"/>
</dbReference>
<dbReference type="Gene3D" id="1.10.10.2840">
    <property type="entry name" value="PucR C-terminal helix-turn-helix domain"/>
    <property type="match status" value="1"/>
</dbReference>
<organism evidence="3 4">
    <name type="scientific">Fictibacillus marinisediminis</name>
    <dbReference type="NCBI Taxonomy" id="2878389"/>
    <lineage>
        <taxon>Bacteria</taxon>
        <taxon>Bacillati</taxon>
        <taxon>Bacillota</taxon>
        <taxon>Bacilli</taxon>
        <taxon>Bacillales</taxon>
        <taxon>Fictibacillaceae</taxon>
        <taxon>Fictibacillus</taxon>
    </lineage>
</organism>
<accession>A0A9X1XAQ4</accession>
<sequence length="526" mass="60305">MGAGIVLHLKMTINDVLNRSTFSKAKVAAGSKGLNRLVKWVHVMEVAQIGNLLNGNELILSTGMAWKDNEKAFLSFVLELIELNVSGLCIELGTQLSAVPASVLEAAENHGFPIILFEEEVRFIDITQELHTYLIQQHYKMITELESFSQALNQLLLSSNPQENILKLLHHSVKMQVVFIQSQKNVALFPAVDSPEQEEWLDFIEKNKESSSVVRQPIQALDHQFAELILCSKDQPITDLHVLLADRTATAIANQLLREMYTAEKKKAEENSWMQEWLEGRHRDEEIEKHLVYLGMKGRHQGASVFCVEFENGEAGFSETQYPYIQIVFRSIFEPLGFYILPYAKSDHLIFILINLRDAASYKERVRKGIHLARENQNLPLLFMAVGKWISRLSALDKSYDTAQKALIFQTKLAKGKISPLYDDLHMYRLISMIPDKHELVDFIQDYLRPVIQYDAKNNTRLLTTLKVFLMCNGSKQETAGHLFIVRQTLYHRIKQLEELLGKDFMEPGKRQALEFAAMAHEYMEL</sequence>
<evidence type="ECO:0000259" key="1">
    <source>
        <dbReference type="Pfam" id="PF07905"/>
    </source>
</evidence>
<comment type="caution">
    <text evidence="3">The sequence shown here is derived from an EMBL/GenBank/DDBJ whole genome shotgun (WGS) entry which is preliminary data.</text>
</comment>
<dbReference type="Pfam" id="PF13556">
    <property type="entry name" value="HTH_30"/>
    <property type="match status" value="1"/>
</dbReference>
<reference evidence="3" key="1">
    <citation type="submission" date="2021-09" db="EMBL/GenBank/DDBJ databases">
        <title>Genome analysis of Fictibacillus sp. KIGAM418 isolated from marine sediment.</title>
        <authorList>
            <person name="Seo M.-J."/>
            <person name="Cho E.-S."/>
            <person name="Hwang C.Y."/>
        </authorList>
    </citation>
    <scope>NUCLEOTIDE SEQUENCE</scope>
    <source>
        <strain evidence="3">KIGAM418</strain>
    </source>
</reference>